<dbReference type="EMBL" id="CAJOBB010007203">
    <property type="protein sequence ID" value="CAF4180766.1"/>
    <property type="molecule type" value="Genomic_DNA"/>
</dbReference>
<proteinExistence type="predicted"/>
<feature type="non-terminal residue" evidence="1">
    <location>
        <position position="1"/>
    </location>
</feature>
<name>A0A820A7P0_9BILA</name>
<sequence length="33" mass="3856">TEDIEYEDNEPYLLTLKLAPKFFLPILSQVTKS</sequence>
<accession>A0A820A7P0</accession>
<dbReference type="AlphaFoldDB" id="A0A820A7P0"/>
<reference evidence="1" key="1">
    <citation type="submission" date="2021-02" db="EMBL/GenBank/DDBJ databases">
        <authorList>
            <person name="Nowell W R."/>
        </authorList>
    </citation>
    <scope>NUCLEOTIDE SEQUENCE</scope>
</reference>
<dbReference type="Proteomes" id="UP000663868">
    <property type="component" value="Unassembled WGS sequence"/>
</dbReference>
<comment type="caution">
    <text evidence="1">The sequence shown here is derived from an EMBL/GenBank/DDBJ whole genome shotgun (WGS) entry which is preliminary data.</text>
</comment>
<organism evidence="1 2">
    <name type="scientific">Adineta steineri</name>
    <dbReference type="NCBI Taxonomy" id="433720"/>
    <lineage>
        <taxon>Eukaryota</taxon>
        <taxon>Metazoa</taxon>
        <taxon>Spiralia</taxon>
        <taxon>Gnathifera</taxon>
        <taxon>Rotifera</taxon>
        <taxon>Eurotatoria</taxon>
        <taxon>Bdelloidea</taxon>
        <taxon>Adinetida</taxon>
        <taxon>Adinetidae</taxon>
        <taxon>Adineta</taxon>
    </lineage>
</organism>
<evidence type="ECO:0000313" key="2">
    <source>
        <dbReference type="Proteomes" id="UP000663868"/>
    </source>
</evidence>
<protein>
    <submittedName>
        <fullName evidence="1">Uncharacterized protein</fullName>
    </submittedName>
</protein>
<gene>
    <name evidence="1" type="ORF">KXQ929_LOCUS38935</name>
</gene>
<evidence type="ECO:0000313" key="1">
    <source>
        <dbReference type="EMBL" id="CAF4180766.1"/>
    </source>
</evidence>